<keyword evidence="10" id="KW-1185">Reference proteome</keyword>
<dbReference type="PANTHER" id="PTHR33778">
    <property type="entry name" value="PROTEIN MGTC"/>
    <property type="match status" value="1"/>
</dbReference>
<evidence type="ECO:0000313" key="10">
    <source>
        <dbReference type="Proteomes" id="UP001596002"/>
    </source>
</evidence>
<feature type="transmembrane region" description="Helical" evidence="7">
    <location>
        <begin position="18"/>
        <end position="35"/>
    </location>
</feature>
<dbReference type="Proteomes" id="UP001596002">
    <property type="component" value="Unassembled WGS sequence"/>
</dbReference>
<dbReference type="Pfam" id="PF02308">
    <property type="entry name" value="MgtC"/>
    <property type="match status" value="1"/>
</dbReference>
<keyword evidence="3" id="KW-1003">Cell membrane</keyword>
<keyword evidence="4 7" id="KW-0812">Transmembrane</keyword>
<accession>A0ABV9Q9N7</accession>
<dbReference type="RefSeq" id="WP_380029692.1">
    <property type="nucleotide sequence ID" value="NZ_JBHSHC010000157.1"/>
</dbReference>
<evidence type="ECO:0000256" key="3">
    <source>
        <dbReference type="ARBA" id="ARBA00022475"/>
    </source>
</evidence>
<evidence type="ECO:0000313" key="9">
    <source>
        <dbReference type="EMBL" id="MFC4770257.1"/>
    </source>
</evidence>
<feature type="transmembrane region" description="Helical" evidence="7">
    <location>
        <begin position="47"/>
        <end position="69"/>
    </location>
</feature>
<keyword evidence="6 7" id="KW-0472">Membrane</keyword>
<comment type="subcellular location">
    <subcellularLocation>
        <location evidence="1">Cell membrane</location>
        <topology evidence="1">Multi-pass membrane protein</topology>
    </subcellularLocation>
</comment>
<feature type="domain" description="MgtC/SapB/SrpB/YhiD N-terminal" evidence="8">
    <location>
        <begin position="22"/>
        <end position="146"/>
    </location>
</feature>
<evidence type="ECO:0000256" key="7">
    <source>
        <dbReference type="SAM" id="Phobius"/>
    </source>
</evidence>
<evidence type="ECO:0000256" key="5">
    <source>
        <dbReference type="ARBA" id="ARBA00022989"/>
    </source>
</evidence>
<dbReference type="PANTHER" id="PTHR33778:SF1">
    <property type="entry name" value="MAGNESIUM TRANSPORTER YHID-RELATED"/>
    <property type="match status" value="1"/>
</dbReference>
<evidence type="ECO:0000256" key="2">
    <source>
        <dbReference type="ARBA" id="ARBA00009298"/>
    </source>
</evidence>
<reference evidence="10" key="1">
    <citation type="journal article" date="2019" name="Int. J. Syst. Evol. Microbiol.">
        <title>The Global Catalogue of Microorganisms (GCM) 10K type strain sequencing project: providing services to taxonomists for standard genome sequencing and annotation.</title>
        <authorList>
            <consortium name="The Broad Institute Genomics Platform"/>
            <consortium name="The Broad Institute Genome Sequencing Center for Infectious Disease"/>
            <person name="Wu L."/>
            <person name="Ma J."/>
        </authorList>
    </citation>
    <scope>NUCLEOTIDE SEQUENCE [LARGE SCALE GENOMIC DNA]</scope>
    <source>
        <strain evidence="10">WYCCWR 12678</strain>
    </source>
</reference>
<evidence type="ECO:0000256" key="4">
    <source>
        <dbReference type="ARBA" id="ARBA00022692"/>
    </source>
</evidence>
<dbReference type="EMBL" id="JBHSHC010000157">
    <property type="protein sequence ID" value="MFC4770257.1"/>
    <property type="molecule type" value="Genomic_DNA"/>
</dbReference>
<name>A0ABV9Q9N7_9BACL</name>
<dbReference type="InterPro" id="IPR003416">
    <property type="entry name" value="MgtC/SapB/SrpB/YhiD_fam"/>
</dbReference>
<evidence type="ECO:0000256" key="6">
    <source>
        <dbReference type="ARBA" id="ARBA00023136"/>
    </source>
</evidence>
<evidence type="ECO:0000256" key="1">
    <source>
        <dbReference type="ARBA" id="ARBA00004651"/>
    </source>
</evidence>
<feature type="transmembrane region" description="Helical" evidence="7">
    <location>
        <begin position="129"/>
        <end position="150"/>
    </location>
</feature>
<comment type="caution">
    <text evidence="9">The sequence shown here is derived from an EMBL/GenBank/DDBJ whole genome shotgun (WGS) entry which is preliminary data.</text>
</comment>
<keyword evidence="5 7" id="KW-1133">Transmembrane helix</keyword>
<dbReference type="InterPro" id="IPR049177">
    <property type="entry name" value="MgtC_SapB_SrpB_YhiD_N"/>
</dbReference>
<gene>
    <name evidence="9" type="ORF">ACFO8Q_23555</name>
</gene>
<proteinExistence type="inferred from homology"/>
<feature type="transmembrane region" description="Helical" evidence="7">
    <location>
        <begin position="81"/>
        <end position="99"/>
    </location>
</feature>
<sequence>MDFLEMIYRLLIQANWEMYVRILISAVLGLYIGWDRSYKNKPAGLKTYMYVSVACTLITLVSIYSVRLYSSPNSGTMMDPMRLAAQIVTGLGFLGAGVILKDGWQVKGLTSAAMIFFAGGVGIGIGAGFYGIVIFSVITTFVFARVGLYFEKRHRKFARSSSPNPNASKHDEVI</sequence>
<evidence type="ECO:0000259" key="8">
    <source>
        <dbReference type="Pfam" id="PF02308"/>
    </source>
</evidence>
<protein>
    <submittedName>
        <fullName evidence="9">MgtC/SapB family protein</fullName>
    </submittedName>
</protein>
<dbReference type="PRINTS" id="PR01837">
    <property type="entry name" value="MGTCSAPBPROT"/>
</dbReference>
<comment type="similarity">
    <text evidence="2">Belongs to the MgtC/SapB family.</text>
</comment>
<organism evidence="9 10">
    <name type="scientific">Effusibacillus consociatus</name>
    <dbReference type="NCBI Taxonomy" id="1117041"/>
    <lineage>
        <taxon>Bacteria</taxon>
        <taxon>Bacillati</taxon>
        <taxon>Bacillota</taxon>
        <taxon>Bacilli</taxon>
        <taxon>Bacillales</taxon>
        <taxon>Alicyclobacillaceae</taxon>
        <taxon>Effusibacillus</taxon>
    </lineage>
</organism>